<evidence type="ECO:0000313" key="3">
    <source>
        <dbReference type="Proteomes" id="UP000835052"/>
    </source>
</evidence>
<accession>A0A8S1HRG7</accession>
<evidence type="ECO:0000313" key="2">
    <source>
        <dbReference type="EMBL" id="CAD6195650.1"/>
    </source>
</evidence>
<dbReference type="Proteomes" id="UP000835052">
    <property type="component" value="Unassembled WGS sequence"/>
</dbReference>
<dbReference type="AlphaFoldDB" id="A0A8S1HRG7"/>
<sequence>MLGQRAAVFRLDQRRNYGKRSDDDERYRIPYSKESHRWTPRRRLHQTPPTPPPLPPPVAVPKRYQIEVTSLPTTARTEASPCKITYWVYPNMAITREVDDRCDIVGECVFLDASDSHVFVNLTPQENKFVLYRCAHTAHTPPSGLLPVKSRPDYMQTQWEQLGDLLAALSVESNDD</sequence>
<feature type="region of interest" description="Disordered" evidence="1">
    <location>
        <begin position="12"/>
        <end position="59"/>
    </location>
</feature>
<dbReference type="OrthoDB" id="5862161at2759"/>
<dbReference type="EMBL" id="CAJGYM010000058">
    <property type="protein sequence ID" value="CAD6195650.1"/>
    <property type="molecule type" value="Genomic_DNA"/>
</dbReference>
<feature type="compositionally biased region" description="Basic and acidic residues" evidence="1">
    <location>
        <begin position="12"/>
        <end position="37"/>
    </location>
</feature>
<proteinExistence type="predicted"/>
<reference evidence="2" key="1">
    <citation type="submission" date="2020-10" db="EMBL/GenBank/DDBJ databases">
        <authorList>
            <person name="Kikuchi T."/>
        </authorList>
    </citation>
    <scope>NUCLEOTIDE SEQUENCE</scope>
    <source>
        <strain evidence="2">NKZ352</strain>
    </source>
</reference>
<keyword evidence="3" id="KW-1185">Reference proteome</keyword>
<organism evidence="2 3">
    <name type="scientific">Caenorhabditis auriculariae</name>
    <dbReference type="NCBI Taxonomy" id="2777116"/>
    <lineage>
        <taxon>Eukaryota</taxon>
        <taxon>Metazoa</taxon>
        <taxon>Ecdysozoa</taxon>
        <taxon>Nematoda</taxon>
        <taxon>Chromadorea</taxon>
        <taxon>Rhabditida</taxon>
        <taxon>Rhabditina</taxon>
        <taxon>Rhabditomorpha</taxon>
        <taxon>Rhabditoidea</taxon>
        <taxon>Rhabditidae</taxon>
        <taxon>Peloderinae</taxon>
        <taxon>Caenorhabditis</taxon>
    </lineage>
</organism>
<protein>
    <submittedName>
        <fullName evidence="2">Uncharacterized protein</fullName>
    </submittedName>
</protein>
<evidence type="ECO:0000256" key="1">
    <source>
        <dbReference type="SAM" id="MobiDB-lite"/>
    </source>
</evidence>
<name>A0A8S1HRG7_9PELO</name>
<comment type="caution">
    <text evidence="2">The sequence shown here is derived from an EMBL/GenBank/DDBJ whole genome shotgun (WGS) entry which is preliminary data.</text>
</comment>
<gene>
    <name evidence="2" type="ORF">CAUJ_LOCUS11569</name>
</gene>
<feature type="compositionally biased region" description="Pro residues" evidence="1">
    <location>
        <begin position="48"/>
        <end position="59"/>
    </location>
</feature>